<dbReference type="Proteomes" id="UP000321567">
    <property type="component" value="Unassembled WGS sequence"/>
</dbReference>
<proteinExistence type="predicted"/>
<comment type="caution">
    <text evidence="2">The sequence shown here is derived from an EMBL/GenBank/DDBJ whole genome shotgun (WGS) entry which is preliminary data.</text>
</comment>
<dbReference type="Pfam" id="PF01261">
    <property type="entry name" value="AP_endonuc_2"/>
    <property type="match status" value="1"/>
</dbReference>
<feature type="domain" description="Xylose isomerase-like TIM barrel" evidence="1">
    <location>
        <begin position="28"/>
        <end position="265"/>
    </location>
</feature>
<name>A0A512H6G3_9PROT</name>
<evidence type="ECO:0000313" key="2">
    <source>
        <dbReference type="EMBL" id="GEO81056.1"/>
    </source>
</evidence>
<dbReference type="InterPro" id="IPR013022">
    <property type="entry name" value="Xyl_isomerase-like_TIM-brl"/>
</dbReference>
<accession>A0A512H6G3</accession>
<dbReference type="Gene3D" id="3.20.20.150">
    <property type="entry name" value="Divalent-metal-dependent TIM barrel enzymes"/>
    <property type="match status" value="1"/>
</dbReference>
<dbReference type="InterPro" id="IPR036237">
    <property type="entry name" value="Xyl_isomerase-like_sf"/>
</dbReference>
<dbReference type="PANTHER" id="PTHR12110">
    <property type="entry name" value="HYDROXYPYRUVATE ISOMERASE"/>
    <property type="match status" value="1"/>
</dbReference>
<reference evidence="2 3" key="1">
    <citation type="submission" date="2019-07" db="EMBL/GenBank/DDBJ databases">
        <title>Whole genome shotgun sequence of Rhodospirillum oryzae NBRC 107573.</title>
        <authorList>
            <person name="Hosoyama A."/>
            <person name="Uohara A."/>
            <person name="Ohji S."/>
            <person name="Ichikawa N."/>
        </authorList>
    </citation>
    <scope>NUCLEOTIDE SEQUENCE [LARGE SCALE GENOMIC DNA]</scope>
    <source>
        <strain evidence="2 3">NBRC 107573</strain>
    </source>
</reference>
<dbReference type="PANTHER" id="PTHR12110:SF21">
    <property type="entry name" value="XYLOSE ISOMERASE-LIKE TIM BARREL DOMAIN-CONTAINING PROTEIN"/>
    <property type="match status" value="1"/>
</dbReference>
<keyword evidence="3" id="KW-1185">Reference proteome</keyword>
<evidence type="ECO:0000259" key="1">
    <source>
        <dbReference type="Pfam" id="PF01261"/>
    </source>
</evidence>
<evidence type="ECO:0000313" key="3">
    <source>
        <dbReference type="Proteomes" id="UP000321567"/>
    </source>
</evidence>
<dbReference type="EMBL" id="BJZO01000024">
    <property type="protein sequence ID" value="GEO81056.1"/>
    <property type="molecule type" value="Genomic_DNA"/>
</dbReference>
<sequence length="311" mass="32308">MSRVAPSPFIGFTVAQGTLQGLDRQAGRAADLGADGVELALTALGVVIGGRVRTQGVTGVARVLATHGLGATVHAPLSLSFMDTDNASRQQAVAEASVDVAGALGARVLVVHPGWVDAARFQAHRDELMAREREGLARLAERARAQGVTIALENMPVILEYLQGARTNHGLDPASVAAQVQAVDHPALRATIDVSHAHIAARYFGWDLAGRLAALAPVTTHLHLHDSLGAPLSMVGLFPGEDRVFGVGDLHMPLGWGDVPFDTVLPGLPLPAGFSFALEIGLERVDDDVAAGSLARARALGAAMIAARQAS</sequence>
<dbReference type="RefSeq" id="WP_147163096.1">
    <property type="nucleotide sequence ID" value="NZ_BJZO01000024.1"/>
</dbReference>
<protein>
    <submittedName>
        <fullName evidence="2">Xylose isomerase</fullName>
    </submittedName>
</protein>
<dbReference type="GO" id="GO:0016853">
    <property type="term" value="F:isomerase activity"/>
    <property type="evidence" value="ECO:0007669"/>
    <property type="project" value="UniProtKB-KW"/>
</dbReference>
<dbReference type="InterPro" id="IPR050312">
    <property type="entry name" value="IolE/XylAMocC-like"/>
</dbReference>
<keyword evidence="2" id="KW-0413">Isomerase</keyword>
<dbReference type="AlphaFoldDB" id="A0A512H6G3"/>
<gene>
    <name evidence="2" type="ORF">ROR02_11870</name>
</gene>
<dbReference type="SUPFAM" id="SSF51658">
    <property type="entry name" value="Xylose isomerase-like"/>
    <property type="match status" value="1"/>
</dbReference>
<organism evidence="2 3">
    <name type="scientific">Pararhodospirillum oryzae</name>
    <dbReference type="NCBI Taxonomy" id="478448"/>
    <lineage>
        <taxon>Bacteria</taxon>
        <taxon>Pseudomonadati</taxon>
        <taxon>Pseudomonadota</taxon>
        <taxon>Alphaproteobacteria</taxon>
        <taxon>Rhodospirillales</taxon>
        <taxon>Rhodospirillaceae</taxon>
        <taxon>Pararhodospirillum</taxon>
    </lineage>
</organism>
<dbReference type="OrthoDB" id="127676at2"/>